<dbReference type="PROSITE" id="PS50111">
    <property type="entry name" value="CHEMOTAXIS_TRANSDUC_2"/>
    <property type="match status" value="1"/>
</dbReference>
<name>A0A3B1AAT6_9ZZZZ</name>
<dbReference type="AlphaFoldDB" id="A0A3B1AAT6"/>
<dbReference type="PANTHER" id="PTHR32089">
    <property type="entry name" value="METHYL-ACCEPTING CHEMOTAXIS PROTEIN MCPB"/>
    <property type="match status" value="1"/>
</dbReference>
<evidence type="ECO:0000256" key="4">
    <source>
        <dbReference type="ARBA" id="ARBA00022500"/>
    </source>
</evidence>
<dbReference type="SUPFAM" id="SSF55785">
    <property type="entry name" value="PYP-like sensor domain (PAS domain)"/>
    <property type="match status" value="1"/>
</dbReference>
<evidence type="ECO:0000259" key="13">
    <source>
        <dbReference type="PROSITE" id="PS50112"/>
    </source>
</evidence>
<keyword evidence="9" id="KW-0807">Transducer</keyword>
<proteinExistence type="predicted"/>
<dbReference type="GO" id="GO:0005886">
    <property type="term" value="C:plasma membrane"/>
    <property type="evidence" value="ECO:0007669"/>
    <property type="project" value="UniProtKB-SubCell"/>
</dbReference>
<dbReference type="FunFam" id="3.30.450.20:FF:000046">
    <property type="entry name" value="Aerotaxis sensor receptor"/>
    <property type="match status" value="1"/>
</dbReference>
<sequence>MRNNQPVTDVEHELTDEHVILSTTDLKGRITYVNKDFLDISGFSNDELMKKAHNIIRHPDMPAAAFQDLWDTIRTGNSWMGMVKNRCKNGDHYWVHAIATPITRNGEIVEYQSVRYKPNQEQVHRADKMYKAINSGKLPLSLRLPKISMFAKSILVSGLGLLPLVFATLFIKTLPWYLMLGAIITSLSVIVAGQYFVFRGLRSAVKYAKNIVDNDLLQLICTGYRDEASTFILATKMQETKIKAINARINDSLEQLHSIAGNLNNSVALTEQGVNHQSTETKILKTALDKMLTASENVSESAQHAAEEASKADDNAKLGCSIIDNTIESINTMAEQVENSAVVIKQLADDSNVIGSILDVIKGIAEQTNLLALNAAIEAARAGEQGRGFAVVADEVRLLASRTQSSTIEIEEMIQRLQQAASTAVKTMDSGKKVAQKTVETVSEADGALNIISVAVNKIKDMNAQIATAAEEQSNVTQEIKSTIETFDEVNELTSDSLDSFKKIHDELEQQSFSMKELVENFIPKKIESKGH</sequence>
<feature type="transmembrane region" description="Helical" evidence="11">
    <location>
        <begin position="177"/>
        <end position="198"/>
    </location>
</feature>
<keyword evidence="4" id="KW-0145">Chemotaxis</keyword>
<comment type="subcellular location">
    <subcellularLocation>
        <location evidence="1">Cell inner membrane</location>
        <topology evidence="1">Multi-pass membrane protein</topology>
    </subcellularLocation>
</comment>
<dbReference type="InterPro" id="IPR013655">
    <property type="entry name" value="PAS_fold_3"/>
</dbReference>
<evidence type="ECO:0000256" key="8">
    <source>
        <dbReference type="ARBA" id="ARBA00023136"/>
    </source>
</evidence>
<evidence type="ECO:0000256" key="1">
    <source>
        <dbReference type="ARBA" id="ARBA00004429"/>
    </source>
</evidence>
<feature type="domain" description="PAS" evidence="13">
    <location>
        <begin position="25"/>
        <end position="60"/>
    </location>
</feature>
<keyword evidence="10" id="KW-0175">Coiled coil</keyword>
<evidence type="ECO:0000256" key="9">
    <source>
        <dbReference type="ARBA" id="ARBA00023224"/>
    </source>
</evidence>
<keyword evidence="8 11" id="KW-0472">Membrane</keyword>
<dbReference type="CDD" id="cd00130">
    <property type="entry name" value="PAS"/>
    <property type="match status" value="1"/>
</dbReference>
<feature type="domain" description="T-SNARE coiled-coil homology" evidence="14">
    <location>
        <begin position="439"/>
        <end position="501"/>
    </location>
</feature>
<dbReference type="EMBL" id="UOFT01000071">
    <property type="protein sequence ID" value="VAW98690.1"/>
    <property type="molecule type" value="Genomic_DNA"/>
</dbReference>
<dbReference type="SUPFAM" id="SSF58104">
    <property type="entry name" value="Methyl-accepting chemotaxis protein (MCP) signaling domain"/>
    <property type="match status" value="1"/>
</dbReference>
<keyword evidence="3" id="KW-0488">Methylation</keyword>
<dbReference type="PANTHER" id="PTHR32089:SF112">
    <property type="entry name" value="LYSOZYME-LIKE PROTEIN-RELATED"/>
    <property type="match status" value="1"/>
</dbReference>
<feature type="transmembrane region" description="Helical" evidence="11">
    <location>
        <begin position="150"/>
        <end position="171"/>
    </location>
</feature>
<dbReference type="Gene3D" id="3.30.450.20">
    <property type="entry name" value="PAS domain"/>
    <property type="match status" value="1"/>
</dbReference>
<dbReference type="NCBIfam" id="TIGR00229">
    <property type="entry name" value="sensory_box"/>
    <property type="match status" value="1"/>
</dbReference>
<accession>A0A3B1AAT6</accession>
<feature type="domain" description="Methyl-accepting transducer" evidence="12">
    <location>
        <begin position="252"/>
        <end position="488"/>
    </location>
</feature>
<dbReference type="CDD" id="cd11386">
    <property type="entry name" value="MCP_signal"/>
    <property type="match status" value="1"/>
</dbReference>
<evidence type="ECO:0000256" key="7">
    <source>
        <dbReference type="ARBA" id="ARBA00022989"/>
    </source>
</evidence>
<dbReference type="PROSITE" id="PS50192">
    <property type="entry name" value="T_SNARE"/>
    <property type="match status" value="1"/>
</dbReference>
<evidence type="ECO:0000256" key="11">
    <source>
        <dbReference type="SAM" id="Phobius"/>
    </source>
</evidence>
<evidence type="ECO:0000259" key="14">
    <source>
        <dbReference type="PROSITE" id="PS50192"/>
    </source>
</evidence>
<dbReference type="InterPro" id="IPR000014">
    <property type="entry name" value="PAS"/>
</dbReference>
<evidence type="ECO:0000256" key="3">
    <source>
        <dbReference type="ARBA" id="ARBA00022481"/>
    </source>
</evidence>
<gene>
    <name evidence="15" type="ORF">MNBD_GAMMA23-2389</name>
</gene>
<organism evidence="15">
    <name type="scientific">hydrothermal vent metagenome</name>
    <dbReference type="NCBI Taxonomy" id="652676"/>
    <lineage>
        <taxon>unclassified sequences</taxon>
        <taxon>metagenomes</taxon>
        <taxon>ecological metagenomes</taxon>
    </lineage>
</organism>
<keyword evidence="5" id="KW-0997">Cell inner membrane</keyword>
<dbReference type="GO" id="GO:0006935">
    <property type="term" value="P:chemotaxis"/>
    <property type="evidence" value="ECO:0007669"/>
    <property type="project" value="UniProtKB-KW"/>
</dbReference>
<feature type="coiled-coil region" evidence="10">
    <location>
        <begin position="452"/>
        <end position="479"/>
    </location>
</feature>
<evidence type="ECO:0000256" key="6">
    <source>
        <dbReference type="ARBA" id="ARBA00022692"/>
    </source>
</evidence>
<dbReference type="Pfam" id="PF00015">
    <property type="entry name" value="MCPsignal"/>
    <property type="match status" value="1"/>
</dbReference>
<dbReference type="InterPro" id="IPR004089">
    <property type="entry name" value="MCPsignal_dom"/>
</dbReference>
<evidence type="ECO:0000256" key="5">
    <source>
        <dbReference type="ARBA" id="ARBA00022519"/>
    </source>
</evidence>
<evidence type="ECO:0000313" key="15">
    <source>
        <dbReference type="EMBL" id="VAW98690.1"/>
    </source>
</evidence>
<evidence type="ECO:0000259" key="12">
    <source>
        <dbReference type="PROSITE" id="PS50111"/>
    </source>
</evidence>
<reference evidence="15" key="1">
    <citation type="submission" date="2018-06" db="EMBL/GenBank/DDBJ databases">
        <authorList>
            <person name="Zhirakovskaya E."/>
        </authorList>
    </citation>
    <scope>NUCLEOTIDE SEQUENCE</scope>
</reference>
<dbReference type="SMART" id="SM00283">
    <property type="entry name" value="MA"/>
    <property type="match status" value="1"/>
</dbReference>
<dbReference type="SMART" id="SM00086">
    <property type="entry name" value="PAC"/>
    <property type="match status" value="1"/>
</dbReference>
<dbReference type="InterPro" id="IPR001610">
    <property type="entry name" value="PAC"/>
</dbReference>
<evidence type="ECO:0000256" key="2">
    <source>
        <dbReference type="ARBA" id="ARBA00022475"/>
    </source>
</evidence>
<dbReference type="InterPro" id="IPR000727">
    <property type="entry name" value="T_SNARE_dom"/>
</dbReference>
<protein>
    <submittedName>
        <fullName evidence="15">Aerotaxis sensor receptor protein</fullName>
    </submittedName>
</protein>
<keyword evidence="7 11" id="KW-1133">Transmembrane helix</keyword>
<keyword evidence="15" id="KW-0675">Receptor</keyword>
<dbReference type="Gene3D" id="1.10.287.950">
    <property type="entry name" value="Methyl-accepting chemotaxis protein"/>
    <property type="match status" value="1"/>
</dbReference>
<keyword evidence="6 11" id="KW-0812">Transmembrane</keyword>
<keyword evidence="2" id="KW-1003">Cell membrane</keyword>
<dbReference type="InterPro" id="IPR035965">
    <property type="entry name" value="PAS-like_dom_sf"/>
</dbReference>
<dbReference type="Pfam" id="PF08447">
    <property type="entry name" value="PAS_3"/>
    <property type="match status" value="1"/>
</dbReference>
<dbReference type="GO" id="GO:0007165">
    <property type="term" value="P:signal transduction"/>
    <property type="evidence" value="ECO:0007669"/>
    <property type="project" value="UniProtKB-KW"/>
</dbReference>
<dbReference type="PROSITE" id="PS50112">
    <property type="entry name" value="PAS"/>
    <property type="match status" value="1"/>
</dbReference>
<evidence type="ECO:0000256" key="10">
    <source>
        <dbReference type="SAM" id="Coils"/>
    </source>
</evidence>
<dbReference type="FunFam" id="1.10.287.950:FF:000001">
    <property type="entry name" value="Methyl-accepting chemotaxis sensory transducer"/>
    <property type="match status" value="1"/>
</dbReference>